<dbReference type="InterPro" id="IPR004101">
    <property type="entry name" value="Mur_ligase_C"/>
</dbReference>
<dbReference type="InterPro" id="IPR005863">
    <property type="entry name" value="UDP-N-AcMur_synth"/>
</dbReference>
<reference evidence="16" key="1">
    <citation type="submission" date="2010-08" db="EMBL/GenBank/DDBJ databases">
        <title>Genome sequence of Parvularcula bermudensis HTCC2503.</title>
        <authorList>
            <person name="Kang D.-M."/>
            <person name="Oh H.-M."/>
            <person name="Cho J.-C."/>
        </authorList>
    </citation>
    <scope>NUCLEOTIDE SEQUENCE [LARGE SCALE GENOMIC DNA]</scope>
    <source>
        <strain evidence="16">ATCC BAA-594 / HTCC2503 / KCTC 12087</strain>
    </source>
</reference>
<keyword evidence="7 10" id="KW-0573">Peptidoglycan synthesis</keyword>
<keyword evidence="4 10" id="KW-0547">Nucleotide-binding</keyword>
<dbReference type="Gene3D" id="3.40.1190.10">
    <property type="entry name" value="Mur-like, catalytic domain"/>
    <property type="match status" value="1"/>
</dbReference>
<dbReference type="InterPro" id="IPR000713">
    <property type="entry name" value="Mur_ligase_N"/>
</dbReference>
<dbReference type="GO" id="GO:0008766">
    <property type="term" value="F:UDP-N-acetylmuramoylalanyl-D-glutamyl-2,6-diaminopimelate-D-alanyl-D-alanine ligase activity"/>
    <property type="evidence" value="ECO:0007669"/>
    <property type="project" value="RHEA"/>
</dbReference>
<evidence type="ECO:0000256" key="7">
    <source>
        <dbReference type="ARBA" id="ARBA00022984"/>
    </source>
</evidence>
<dbReference type="Pfam" id="PF01225">
    <property type="entry name" value="Mur_ligase"/>
    <property type="match status" value="1"/>
</dbReference>
<feature type="domain" description="Mur ligase C-terminal" evidence="13">
    <location>
        <begin position="343"/>
        <end position="458"/>
    </location>
</feature>
<dbReference type="GO" id="GO:0009252">
    <property type="term" value="P:peptidoglycan biosynthetic process"/>
    <property type="evidence" value="ECO:0007669"/>
    <property type="project" value="UniProtKB-UniRule"/>
</dbReference>
<dbReference type="PANTHER" id="PTHR43024:SF1">
    <property type="entry name" value="UDP-N-ACETYLMURAMOYL-TRIPEPTIDE--D-ALANYL-D-ALANINE LIGASE"/>
    <property type="match status" value="1"/>
</dbReference>
<dbReference type="EMBL" id="CP002156">
    <property type="protein sequence ID" value="ADM09993.1"/>
    <property type="molecule type" value="Genomic_DNA"/>
</dbReference>
<dbReference type="GO" id="GO:0005524">
    <property type="term" value="F:ATP binding"/>
    <property type="evidence" value="ECO:0007669"/>
    <property type="project" value="UniProtKB-UniRule"/>
</dbReference>
<dbReference type="GO" id="GO:0047480">
    <property type="term" value="F:UDP-N-acetylmuramoyl-tripeptide-D-alanyl-D-alanine ligase activity"/>
    <property type="evidence" value="ECO:0007669"/>
    <property type="project" value="UniProtKB-UniRule"/>
</dbReference>
<dbReference type="SUPFAM" id="SSF53244">
    <property type="entry name" value="MurD-like peptide ligases, peptide-binding domain"/>
    <property type="match status" value="1"/>
</dbReference>
<name>E0TDS7_PARBH</name>
<dbReference type="KEGG" id="pbr:PB2503_09704"/>
<sequence length="478" mass="49258">MTDAPLWTVREIIAATGAALRGAGEGETLGERPVYGLSFDTRSLAKGDLFIALSGARDGHDFAQAAADKGAAAALLTHRPADLSEALPGLMVDDPLRALEDLARAARQRCFGALVAVTGSVGKTTTKEMLRAALSPLGEVHAAAKSFNNHIGVPISLASLPQQAAFGVFEIGMNHAGEITPLVDLVRPHVAIITSVAAVHLENFSSVDGIADAKAEILSGIRRGGAAVLPSDNPYYERLVSRARECGVERIVPFGFGDGARPGIWGTAPVMIEGGSRTEIAIAGERHVLELGVPGTHQVSNALAVIAAGAALGLDLESMIEGLASFRAGAGRGARHHVTIRGKKVLVLDESYNANPTSMASALAQLGETEPVAGGRRLAVLGEMKELGPTSDALHAGLAGPIEDAGTARVWLAGSGMAPLRDALPADRVAEWAPKAPDLLSNLVDSLEQGDVVLFKGSNAAGIGALLEAFLAKTDRAG</sequence>
<keyword evidence="2 10" id="KW-0436">Ligase</keyword>
<evidence type="ECO:0000256" key="10">
    <source>
        <dbReference type="HAMAP-Rule" id="MF_02019"/>
    </source>
</evidence>
<accession>E0TDS7</accession>
<comment type="catalytic activity">
    <reaction evidence="10 11">
        <text>D-alanyl-D-alanine + UDP-N-acetyl-alpha-D-muramoyl-L-alanyl-gamma-D-glutamyl-meso-2,6-diaminopimelate + ATP = UDP-N-acetyl-alpha-D-muramoyl-L-alanyl-gamma-D-glutamyl-meso-2,6-diaminopimeloyl-D-alanyl-D-alanine + ADP + phosphate + H(+)</text>
        <dbReference type="Rhea" id="RHEA:28374"/>
        <dbReference type="ChEBI" id="CHEBI:15378"/>
        <dbReference type="ChEBI" id="CHEBI:30616"/>
        <dbReference type="ChEBI" id="CHEBI:43474"/>
        <dbReference type="ChEBI" id="CHEBI:57822"/>
        <dbReference type="ChEBI" id="CHEBI:61386"/>
        <dbReference type="ChEBI" id="CHEBI:83905"/>
        <dbReference type="ChEBI" id="CHEBI:456216"/>
        <dbReference type="EC" id="6.3.2.10"/>
    </reaction>
</comment>
<dbReference type="SUPFAM" id="SSF53623">
    <property type="entry name" value="MurD-like peptide ligases, catalytic domain"/>
    <property type="match status" value="1"/>
</dbReference>
<proteinExistence type="inferred from homology"/>
<dbReference type="AlphaFoldDB" id="E0TDS7"/>
<evidence type="ECO:0000313" key="15">
    <source>
        <dbReference type="EMBL" id="ADM09993.1"/>
    </source>
</evidence>
<evidence type="ECO:0000256" key="1">
    <source>
        <dbReference type="ARBA" id="ARBA00022490"/>
    </source>
</evidence>
<dbReference type="eggNOG" id="COG0770">
    <property type="taxonomic scope" value="Bacteria"/>
</dbReference>
<dbReference type="UniPathway" id="UPA00219"/>
<keyword evidence="1 10" id="KW-0963">Cytoplasm</keyword>
<keyword evidence="9 10" id="KW-0961">Cell wall biogenesis/degradation</keyword>
<dbReference type="InterPro" id="IPR036615">
    <property type="entry name" value="Mur_ligase_C_dom_sf"/>
</dbReference>
<dbReference type="GO" id="GO:0008360">
    <property type="term" value="P:regulation of cell shape"/>
    <property type="evidence" value="ECO:0007669"/>
    <property type="project" value="UniProtKB-KW"/>
</dbReference>
<dbReference type="STRING" id="314260.PB2503_09704"/>
<dbReference type="OrthoDB" id="9800958at2"/>
<feature type="binding site" evidence="10">
    <location>
        <begin position="119"/>
        <end position="125"/>
    </location>
    <ligand>
        <name>ATP</name>
        <dbReference type="ChEBI" id="CHEBI:30616"/>
    </ligand>
</feature>
<dbReference type="Gene3D" id="3.90.190.20">
    <property type="entry name" value="Mur ligase, C-terminal domain"/>
    <property type="match status" value="1"/>
</dbReference>
<dbReference type="InterPro" id="IPR013221">
    <property type="entry name" value="Mur_ligase_cen"/>
</dbReference>
<dbReference type="InterPro" id="IPR036565">
    <property type="entry name" value="Mur-like_cat_sf"/>
</dbReference>
<evidence type="ECO:0000256" key="5">
    <source>
        <dbReference type="ARBA" id="ARBA00022840"/>
    </source>
</evidence>
<organism evidence="15 16">
    <name type="scientific">Parvularcula bermudensis (strain ATCC BAA-594 / HTCC2503 / KCTC 12087)</name>
    <dbReference type="NCBI Taxonomy" id="314260"/>
    <lineage>
        <taxon>Bacteria</taxon>
        <taxon>Pseudomonadati</taxon>
        <taxon>Pseudomonadota</taxon>
        <taxon>Alphaproteobacteria</taxon>
        <taxon>Parvularculales</taxon>
        <taxon>Parvularculaceae</taxon>
        <taxon>Parvularcula</taxon>
    </lineage>
</organism>
<dbReference type="EC" id="6.3.2.10" evidence="10 11"/>
<gene>
    <name evidence="10" type="primary">murF</name>
    <name evidence="15" type="ordered locus">PB2503_09704</name>
</gene>
<evidence type="ECO:0000256" key="9">
    <source>
        <dbReference type="ARBA" id="ARBA00023316"/>
    </source>
</evidence>
<comment type="pathway">
    <text evidence="10 11">Cell wall biogenesis; peptidoglycan biosynthesis.</text>
</comment>
<evidence type="ECO:0000256" key="3">
    <source>
        <dbReference type="ARBA" id="ARBA00022618"/>
    </source>
</evidence>
<keyword evidence="8 10" id="KW-0131">Cell cycle</keyword>
<evidence type="ECO:0000256" key="6">
    <source>
        <dbReference type="ARBA" id="ARBA00022960"/>
    </source>
</evidence>
<keyword evidence="6 10" id="KW-0133">Cell shape</keyword>
<evidence type="ECO:0000256" key="2">
    <source>
        <dbReference type="ARBA" id="ARBA00022598"/>
    </source>
</evidence>
<dbReference type="GO" id="GO:0051301">
    <property type="term" value="P:cell division"/>
    <property type="evidence" value="ECO:0007669"/>
    <property type="project" value="UniProtKB-KW"/>
</dbReference>
<comment type="similarity">
    <text evidence="10">Belongs to the MurCDEF family. MurF subfamily.</text>
</comment>
<dbReference type="PANTHER" id="PTHR43024">
    <property type="entry name" value="UDP-N-ACETYLMURAMOYL-TRIPEPTIDE--D-ALANYL-D-ALANINE LIGASE"/>
    <property type="match status" value="1"/>
</dbReference>
<dbReference type="GO" id="GO:0071555">
    <property type="term" value="P:cell wall organization"/>
    <property type="evidence" value="ECO:0007669"/>
    <property type="project" value="UniProtKB-KW"/>
</dbReference>
<dbReference type="HAMAP" id="MF_02019">
    <property type="entry name" value="MurF"/>
    <property type="match status" value="1"/>
</dbReference>
<dbReference type="Pfam" id="PF08245">
    <property type="entry name" value="Mur_ligase_M"/>
    <property type="match status" value="1"/>
</dbReference>
<evidence type="ECO:0000256" key="4">
    <source>
        <dbReference type="ARBA" id="ARBA00022741"/>
    </source>
</evidence>
<dbReference type="RefSeq" id="WP_013300967.1">
    <property type="nucleotide sequence ID" value="NC_014414.1"/>
</dbReference>
<dbReference type="Pfam" id="PF02875">
    <property type="entry name" value="Mur_ligase_C"/>
    <property type="match status" value="1"/>
</dbReference>
<protein>
    <recommendedName>
        <fullName evidence="10 11">UDP-N-acetylmuramoyl-tripeptide--D-alanyl-D-alanine ligase</fullName>
        <ecNumber evidence="10 11">6.3.2.10</ecNumber>
    </recommendedName>
    <alternativeName>
        <fullName evidence="10">D-alanyl-D-alanine-adding enzyme</fullName>
    </alternativeName>
</protein>
<evidence type="ECO:0000259" key="13">
    <source>
        <dbReference type="Pfam" id="PF02875"/>
    </source>
</evidence>
<dbReference type="NCBIfam" id="TIGR01143">
    <property type="entry name" value="murF"/>
    <property type="match status" value="1"/>
</dbReference>
<keyword evidence="3 10" id="KW-0132">Cell division</keyword>
<dbReference type="Proteomes" id="UP000001302">
    <property type="component" value="Chromosome"/>
</dbReference>
<comment type="function">
    <text evidence="10 11">Involved in cell wall formation. Catalyzes the final step in the synthesis of UDP-N-acetylmuramoyl-pentapeptide, the precursor of murein.</text>
</comment>
<evidence type="ECO:0000256" key="11">
    <source>
        <dbReference type="RuleBase" id="RU004136"/>
    </source>
</evidence>
<keyword evidence="5 10" id="KW-0067">ATP-binding</keyword>
<dbReference type="InterPro" id="IPR051046">
    <property type="entry name" value="MurCDEF_CellWall_CoF430Synth"/>
</dbReference>
<evidence type="ECO:0000256" key="8">
    <source>
        <dbReference type="ARBA" id="ARBA00023306"/>
    </source>
</evidence>
<evidence type="ECO:0000259" key="12">
    <source>
        <dbReference type="Pfam" id="PF01225"/>
    </source>
</evidence>
<keyword evidence="16" id="KW-1185">Reference proteome</keyword>
<reference evidence="15 16" key="2">
    <citation type="journal article" date="2011" name="J. Bacteriol.">
        <title>Complete genome sequence of strain HTCC2503T of Parvularcula bermudensis, the type species of the order "Parvularculales" in the class Alphaproteobacteria.</title>
        <authorList>
            <person name="Oh H.M."/>
            <person name="Kang I."/>
            <person name="Vergin K.L."/>
            <person name="Kang D."/>
            <person name="Rhee K.H."/>
            <person name="Giovannoni S.J."/>
            <person name="Cho J.C."/>
        </authorList>
    </citation>
    <scope>NUCLEOTIDE SEQUENCE [LARGE SCALE GENOMIC DNA]</scope>
    <source>
        <strain evidence="16">ATCC BAA-594 / HTCC2503 / KCTC 12087</strain>
    </source>
</reference>
<dbReference type="InterPro" id="IPR035911">
    <property type="entry name" value="MurE/MurF_N"/>
</dbReference>
<dbReference type="HOGENOM" id="CLU_031507_4_1_5"/>
<dbReference type="GO" id="GO:0005737">
    <property type="term" value="C:cytoplasm"/>
    <property type="evidence" value="ECO:0007669"/>
    <property type="project" value="UniProtKB-SubCell"/>
</dbReference>
<feature type="domain" description="Mur ligase central" evidence="14">
    <location>
        <begin position="117"/>
        <end position="308"/>
    </location>
</feature>
<dbReference type="SUPFAM" id="SSF63418">
    <property type="entry name" value="MurE/MurF N-terminal domain"/>
    <property type="match status" value="1"/>
</dbReference>
<feature type="domain" description="Mur ligase N-terminal catalytic" evidence="12">
    <location>
        <begin position="34"/>
        <end position="105"/>
    </location>
</feature>
<evidence type="ECO:0000259" key="14">
    <source>
        <dbReference type="Pfam" id="PF08245"/>
    </source>
</evidence>
<evidence type="ECO:0000313" key="16">
    <source>
        <dbReference type="Proteomes" id="UP000001302"/>
    </source>
</evidence>
<dbReference type="Gene3D" id="3.40.1390.10">
    <property type="entry name" value="MurE/MurF, N-terminal domain"/>
    <property type="match status" value="1"/>
</dbReference>
<comment type="subcellular location">
    <subcellularLocation>
        <location evidence="10 11">Cytoplasm</location>
    </subcellularLocation>
</comment>